<name>A0A024GVS1_9STRA</name>
<dbReference type="AlphaFoldDB" id="A0A024GVS1"/>
<feature type="coiled-coil region" evidence="1">
    <location>
        <begin position="83"/>
        <end position="143"/>
    </location>
</feature>
<protein>
    <submittedName>
        <fullName evidence="2">Uncharacterized protein</fullName>
    </submittedName>
</protein>
<keyword evidence="1" id="KW-0175">Coiled coil</keyword>
<feature type="non-terminal residue" evidence="2">
    <location>
        <position position="1"/>
    </location>
</feature>
<accession>A0A024GVS1</accession>
<sequence>IDAKENEIHRAQQQIERVSSIHAEELDRLRLQLEQVIAERKRMESEIQESEYKRQSARIATHRQLLETERNFHEEGKTLRENQHKLMQKLVQVEREIGEQEANQMRELFQLEKEGATRALEIEDKYHEEKEELKAQIVQVRRVLSRVEYWSVT</sequence>
<organism evidence="2 3">
    <name type="scientific">Albugo candida</name>
    <dbReference type="NCBI Taxonomy" id="65357"/>
    <lineage>
        <taxon>Eukaryota</taxon>
        <taxon>Sar</taxon>
        <taxon>Stramenopiles</taxon>
        <taxon>Oomycota</taxon>
        <taxon>Peronosporomycetes</taxon>
        <taxon>Albuginales</taxon>
        <taxon>Albuginaceae</taxon>
        <taxon>Albugo</taxon>
    </lineage>
</organism>
<evidence type="ECO:0000256" key="1">
    <source>
        <dbReference type="SAM" id="Coils"/>
    </source>
</evidence>
<feature type="coiled-coil region" evidence="1">
    <location>
        <begin position="1"/>
        <end position="53"/>
    </location>
</feature>
<evidence type="ECO:0000313" key="2">
    <source>
        <dbReference type="EMBL" id="CCI50965.1"/>
    </source>
</evidence>
<comment type="caution">
    <text evidence="2">The sequence shown here is derived from an EMBL/GenBank/DDBJ whole genome shotgun (WGS) entry which is preliminary data.</text>
</comment>
<dbReference type="InParanoid" id="A0A024GVS1"/>
<dbReference type="EMBL" id="CAIX01002492">
    <property type="protein sequence ID" value="CCI50965.1"/>
    <property type="molecule type" value="Genomic_DNA"/>
</dbReference>
<gene>
    <name evidence="2" type="ORF">BN9_135310</name>
</gene>
<dbReference type="Proteomes" id="UP000053237">
    <property type="component" value="Unassembled WGS sequence"/>
</dbReference>
<proteinExistence type="predicted"/>
<dbReference type="OrthoDB" id="2135133at2759"/>
<keyword evidence="3" id="KW-1185">Reference proteome</keyword>
<reference evidence="2 3" key="1">
    <citation type="submission" date="2012-05" db="EMBL/GenBank/DDBJ databases">
        <title>Recombination and specialization in a pathogen metapopulation.</title>
        <authorList>
            <person name="Gardiner A."/>
            <person name="Kemen E."/>
            <person name="Schultz-Larsen T."/>
            <person name="MacLean D."/>
            <person name="Van Oosterhout C."/>
            <person name="Jones J.D.G."/>
        </authorList>
    </citation>
    <scope>NUCLEOTIDE SEQUENCE [LARGE SCALE GENOMIC DNA]</scope>
    <source>
        <strain evidence="2 3">Ac Nc2</strain>
    </source>
</reference>
<evidence type="ECO:0000313" key="3">
    <source>
        <dbReference type="Proteomes" id="UP000053237"/>
    </source>
</evidence>